<gene>
    <name evidence="2" type="ORF">CP49_14230</name>
</gene>
<reference evidence="2 3" key="1">
    <citation type="submission" date="2014-03" db="EMBL/GenBank/DDBJ databases">
        <title>Bradyrhizobium valentinum sp. nov., isolated from effective nodules of Lupinus mariae-josephae, a lupine endemic of basic-lime soils in Eastern Spain.</title>
        <authorList>
            <person name="Duran D."/>
            <person name="Rey L."/>
            <person name="Navarro A."/>
            <person name="Busquets A."/>
            <person name="Imperial J."/>
            <person name="Ruiz-Argueso T."/>
        </authorList>
    </citation>
    <scope>NUCLEOTIDE SEQUENCE [LARGE SCALE GENOMIC DNA]</scope>
    <source>
        <strain evidence="2 3">LmjM3</strain>
    </source>
</reference>
<keyword evidence="3" id="KW-1185">Reference proteome</keyword>
<sequence>MQRSTQIERAAKTRYRQKSWMRLSWLPLWILLTACAADPQNLASTKIGAPDQSKVIESLKKVAAEARLEEPHEISASIRAHPISSVPWIICLRSGATELSKRRTLAVFYEGDRHVTTRMSVIVDRCESQAFTALKK</sequence>
<evidence type="ECO:0000313" key="2">
    <source>
        <dbReference type="EMBL" id="KRQ89359.1"/>
    </source>
</evidence>
<dbReference type="PROSITE" id="PS51257">
    <property type="entry name" value="PROKAR_LIPOPROTEIN"/>
    <property type="match status" value="1"/>
</dbReference>
<feature type="chain" id="PRO_5006441910" evidence="1">
    <location>
        <begin position="37"/>
        <end position="136"/>
    </location>
</feature>
<feature type="signal peptide" evidence="1">
    <location>
        <begin position="1"/>
        <end position="36"/>
    </location>
</feature>
<dbReference type="AlphaFoldDB" id="A0A0R3KA44"/>
<proteinExistence type="predicted"/>
<name>A0A0R3KA44_9BRAD</name>
<evidence type="ECO:0000256" key="1">
    <source>
        <dbReference type="SAM" id="SignalP"/>
    </source>
</evidence>
<dbReference type="Proteomes" id="UP000051913">
    <property type="component" value="Unassembled WGS sequence"/>
</dbReference>
<comment type="caution">
    <text evidence="2">The sequence shown here is derived from an EMBL/GenBank/DDBJ whole genome shotgun (WGS) entry which is preliminary data.</text>
</comment>
<organism evidence="2 3">
    <name type="scientific">Bradyrhizobium valentinum</name>
    <dbReference type="NCBI Taxonomy" id="1518501"/>
    <lineage>
        <taxon>Bacteria</taxon>
        <taxon>Pseudomonadati</taxon>
        <taxon>Pseudomonadota</taxon>
        <taxon>Alphaproteobacteria</taxon>
        <taxon>Hyphomicrobiales</taxon>
        <taxon>Nitrobacteraceae</taxon>
        <taxon>Bradyrhizobium</taxon>
    </lineage>
</organism>
<protein>
    <submittedName>
        <fullName evidence="2">Uncharacterized protein</fullName>
    </submittedName>
</protein>
<dbReference type="EMBL" id="LLXX01000239">
    <property type="protein sequence ID" value="KRQ89359.1"/>
    <property type="molecule type" value="Genomic_DNA"/>
</dbReference>
<accession>A0A0R3KA44</accession>
<evidence type="ECO:0000313" key="3">
    <source>
        <dbReference type="Proteomes" id="UP000051913"/>
    </source>
</evidence>
<keyword evidence="1" id="KW-0732">Signal</keyword>